<evidence type="ECO:0000256" key="2">
    <source>
        <dbReference type="ARBA" id="ARBA00022679"/>
    </source>
</evidence>
<sequence>MSSDQVFLDAIQQAAALLDVAKSVLVITGAGISADSDLPVYRGIGGLYNDNATEEGMPIEEALSGHMLHANPEITWGHISRIEKACRDATHNRGHQVVAAMERYVERVCVFTQNVDGFHRSAGSTNIIDIHGDVHDLFCTTCHYRERVHNYSHLDIPPKCDGCGGLIRPDVVLFGELLSTAKLKRLEEEAAKGFDAVMTIGTSSLFPYIMQPVLIAKALGVPTIEINPGVSEVSEVVDIKVTGRAADSLHRIAELLAWEK</sequence>
<evidence type="ECO:0000313" key="6">
    <source>
        <dbReference type="EMBL" id="QTD53679.1"/>
    </source>
</evidence>
<dbReference type="InterPro" id="IPR050134">
    <property type="entry name" value="NAD-dep_sirtuin_deacylases"/>
</dbReference>
<keyword evidence="3" id="KW-0520">NAD</keyword>
<dbReference type="InterPro" id="IPR029035">
    <property type="entry name" value="DHS-like_NAD/FAD-binding_dom"/>
</dbReference>
<dbReference type="PANTHER" id="PTHR11085:SF4">
    <property type="entry name" value="NAD-DEPENDENT PROTEIN DEACYLASE"/>
    <property type="match status" value="1"/>
</dbReference>
<feature type="binding site" evidence="4">
    <location>
        <position position="139"/>
    </location>
    <ligand>
        <name>Zn(2+)</name>
        <dbReference type="ChEBI" id="CHEBI:29105"/>
    </ligand>
</feature>
<dbReference type="EC" id="2.3.1.286" evidence="1"/>
<evidence type="ECO:0000256" key="4">
    <source>
        <dbReference type="PROSITE-ProRule" id="PRU00236"/>
    </source>
</evidence>
<evidence type="ECO:0000313" key="7">
    <source>
        <dbReference type="Proteomes" id="UP000663929"/>
    </source>
</evidence>
<feature type="binding site" evidence="4">
    <location>
        <position position="142"/>
    </location>
    <ligand>
        <name>Zn(2+)</name>
        <dbReference type="ChEBI" id="CHEBI:29105"/>
    </ligand>
</feature>
<dbReference type="AlphaFoldDB" id="A0A8A4TUQ0"/>
<keyword evidence="2" id="KW-0808">Transferase</keyword>
<dbReference type="InterPro" id="IPR026590">
    <property type="entry name" value="Ssirtuin_cat_dom"/>
</dbReference>
<feature type="binding site" evidence="4">
    <location>
        <position position="160"/>
    </location>
    <ligand>
        <name>Zn(2+)</name>
        <dbReference type="ChEBI" id="CHEBI:29105"/>
    </ligand>
</feature>
<dbReference type="Proteomes" id="UP000663929">
    <property type="component" value="Chromosome"/>
</dbReference>
<keyword evidence="4" id="KW-0479">Metal-binding</keyword>
<feature type="active site" description="Proton acceptor" evidence="4">
    <location>
        <position position="131"/>
    </location>
</feature>
<evidence type="ECO:0000259" key="5">
    <source>
        <dbReference type="PROSITE" id="PS50305"/>
    </source>
</evidence>
<reference evidence="6" key="1">
    <citation type="submission" date="2021-03" db="EMBL/GenBank/DDBJ databases">
        <title>Acanthopleuribacteraceae sp. M133.</title>
        <authorList>
            <person name="Wang G."/>
        </authorList>
    </citation>
    <scope>NUCLEOTIDE SEQUENCE</scope>
    <source>
        <strain evidence="6">M133</strain>
    </source>
</reference>
<dbReference type="EMBL" id="CP071793">
    <property type="protein sequence ID" value="QTD53679.1"/>
    <property type="molecule type" value="Genomic_DNA"/>
</dbReference>
<accession>A0A8A4TUQ0</accession>
<dbReference type="PROSITE" id="PS50305">
    <property type="entry name" value="SIRTUIN"/>
    <property type="match status" value="1"/>
</dbReference>
<protein>
    <recommendedName>
        <fullName evidence="1">protein acetyllysine N-acetyltransferase</fullName>
        <ecNumber evidence="1">2.3.1.286</ecNumber>
    </recommendedName>
</protein>
<dbReference type="RefSeq" id="WP_237383782.1">
    <property type="nucleotide sequence ID" value="NZ_CP071793.1"/>
</dbReference>
<dbReference type="Pfam" id="PF02146">
    <property type="entry name" value="SIR2"/>
    <property type="match status" value="1"/>
</dbReference>
<evidence type="ECO:0000256" key="1">
    <source>
        <dbReference type="ARBA" id="ARBA00012928"/>
    </source>
</evidence>
<organism evidence="6 7">
    <name type="scientific">Sulfidibacter corallicola</name>
    <dbReference type="NCBI Taxonomy" id="2818388"/>
    <lineage>
        <taxon>Bacteria</taxon>
        <taxon>Pseudomonadati</taxon>
        <taxon>Acidobacteriota</taxon>
        <taxon>Holophagae</taxon>
        <taxon>Acanthopleuribacterales</taxon>
        <taxon>Acanthopleuribacteraceae</taxon>
        <taxon>Sulfidibacter</taxon>
    </lineage>
</organism>
<keyword evidence="7" id="KW-1185">Reference proteome</keyword>
<feature type="binding site" evidence="4">
    <location>
        <position position="163"/>
    </location>
    <ligand>
        <name>Zn(2+)</name>
        <dbReference type="ChEBI" id="CHEBI:29105"/>
    </ligand>
</feature>
<evidence type="ECO:0000256" key="3">
    <source>
        <dbReference type="ARBA" id="ARBA00023027"/>
    </source>
</evidence>
<keyword evidence="4" id="KW-0862">Zinc</keyword>
<dbReference type="InterPro" id="IPR003000">
    <property type="entry name" value="Sirtuin"/>
</dbReference>
<dbReference type="Gene3D" id="3.40.50.1220">
    <property type="entry name" value="TPP-binding domain"/>
    <property type="match status" value="1"/>
</dbReference>
<dbReference type="NCBIfam" id="NF001753">
    <property type="entry name" value="PRK00481.1-3"/>
    <property type="match status" value="1"/>
</dbReference>
<dbReference type="GO" id="GO:0017136">
    <property type="term" value="F:histone deacetylase activity, NAD-dependent"/>
    <property type="evidence" value="ECO:0007669"/>
    <property type="project" value="TreeGrafter"/>
</dbReference>
<dbReference type="PANTHER" id="PTHR11085">
    <property type="entry name" value="NAD-DEPENDENT PROTEIN DEACYLASE SIRTUIN-5, MITOCHONDRIAL-RELATED"/>
    <property type="match status" value="1"/>
</dbReference>
<dbReference type="KEGG" id="scor:J3U87_14595"/>
<dbReference type="SUPFAM" id="SSF52467">
    <property type="entry name" value="DHS-like NAD/FAD-binding domain"/>
    <property type="match status" value="1"/>
</dbReference>
<proteinExistence type="predicted"/>
<dbReference type="GO" id="GO:0046872">
    <property type="term" value="F:metal ion binding"/>
    <property type="evidence" value="ECO:0007669"/>
    <property type="project" value="UniProtKB-KW"/>
</dbReference>
<dbReference type="Gene3D" id="3.30.1600.10">
    <property type="entry name" value="SIR2/SIRT2 'Small Domain"/>
    <property type="match status" value="1"/>
</dbReference>
<name>A0A8A4TUQ0_SULCO</name>
<feature type="domain" description="Deacetylase sirtuin-type" evidence="5">
    <location>
        <begin position="1"/>
        <end position="259"/>
    </location>
</feature>
<dbReference type="GO" id="GO:0070403">
    <property type="term" value="F:NAD+ binding"/>
    <property type="evidence" value="ECO:0007669"/>
    <property type="project" value="InterPro"/>
</dbReference>
<dbReference type="InterPro" id="IPR026591">
    <property type="entry name" value="Sirtuin_cat_small_dom_sf"/>
</dbReference>
<gene>
    <name evidence="6" type="ORF">J3U87_14595</name>
</gene>